<dbReference type="EMBL" id="SLWB01000018">
    <property type="protein sequence ID" value="TCN62735.1"/>
    <property type="molecule type" value="Genomic_DNA"/>
</dbReference>
<evidence type="ECO:0000256" key="1">
    <source>
        <dbReference type="SAM" id="MobiDB-lite"/>
    </source>
</evidence>
<evidence type="ECO:0000259" key="2">
    <source>
        <dbReference type="SMART" id="SM01321"/>
    </source>
</evidence>
<keyword evidence="4" id="KW-1185">Reference proteome</keyword>
<feature type="region of interest" description="Disordered" evidence="1">
    <location>
        <begin position="165"/>
        <end position="185"/>
    </location>
</feature>
<dbReference type="InterPro" id="IPR002686">
    <property type="entry name" value="Transposase_17"/>
</dbReference>
<dbReference type="OrthoDB" id="9794403at2"/>
<evidence type="ECO:0000313" key="4">
    <source>
        <dbReference type="Proteomes" id="UP000294830"/>
    </source>
</evidence>
<reference evidence="3 4" key="1">
    <citation type="submission" date="2019-03" db="EMBL/GenBank/DDBJ databases">
        <title>Genomic Encyclopedia of Archaeal and Bacterial Type Strains, Phase II (KMG-II): from individual species to whole genera.</title>
        <authorList>
            <person name="Goeker M."/>
        </authorList>
    </citation>
    <scope>NUCLEOTIDE SEQUENCE [LARGE SCALE GENOMIC DNA]</scope>
    <source>
        <strain evidence="3 4">RL-C</strain>
    </source>
</reference>
<dbReference type="SUPFAM" id="SSF143422">
    <property type="entry name" value="Transposase IS200-like"/>
    <property type="match status" value="1"/>
</dbReference>
<dbReference type="InterPro" id="IPR036515">
    <property type="entry name" value="Transposase_17_sf"/>
</dbReference>
<dbReference type="AlphaFoldDB" id="A0A4R2E5C2"/>
<protein>
    <recommendedName>
        <fullName evidence="2">Transposase IS200-like domain-containing protein</fullName>
    </recommendedName>
</protein>
<proteinExistence type="predicted"/>
<dbReference type="GO" id="GO:0043565">
    <property type="term" value="F:sequence-specific DNA binding"/>
    <property type="evidence" value="ECO:0007669"/>
    <property type="project" value="TreeGrafter"/>
</dbReference>
<dbReference type="RefSeq" id="WP_131840396.1">
    <property type="nucleotide sequence ID" value="NZ_SLWB01000018.1"/>
</dbReference>
<dbReference type="GO" id="GO:0004803">
    <property type="term" value="F:transposase activity"/>
    <property type="evidence" value="ECO:0007669"/>
    <property type="project" value="InterPro"/>
</dbReference>
<dbReference type="SMART" id="SM01321">
    <property type="entry name" value="Y1_Tnp"/>
    <property type="match status" value="1"/>
</dbReference>
<organism evidence="3 4">
    <name type="scientific">Acetobacteroides hydrogenigenes</name>
    <dbReference type="NCBI Taxonomy" id="979970"/>
    <lineage>
        <taxon>Bacteria</taxon>
        <taxon>Pseudomonadati</taxon>
        <taxon>Bacteroidota</taxon>
        <taxon>Bacteroidia</taxon>
        <taxon>Bacteroidales</taxon>
        <taxon>Rikenellaceae</taxon>
        <taxon>Acetobacteroides</taxon>
    </lineage>
</organism>
<dbReference type="InterPro" id="IPR052715">
    <property type="entry name" value="RAYT_transposase"/>
</dbReference>
<accession>A0A4R2E5C2</accession>
<sequence length="253" mass="28270">MADRFRDSYRIPSARMQRWDYGWNAAYFVTICTAHRERYFGEVVAGLDNDQPAVQLSEIGEIAKRCWQEIPKHFPFVLLDEYVVMPNHVHGIIVINRQEGSVETPNLGVSSNLGVSNASPSPNNIVSVADNSIAGILNKMSNSDIARRDVDAPKLVPETPRLGVSTRNVSVDNGTGNSHSAGGKNDKWESGTLGVIINQYKRACTINARKIHADFAWQTRFHDHIIRNEESFQQIRSYIAGNPASWEVDTLYG</sequence>
<evidence type="ECO:0000313" key="3">
    <source>
        <dbReference type="EMBL" id="TCN62735.1"/>
    </source>
</evidence>
<feature type="domain" description="Transposase IS200-like" evidence="2">
    <location>
        <begin position="22"/>
        <end position="242"/>
    </location>
</feature>
<dbReference type="GO" id="GO:0006313">
    <property type="term" value="P:DNA transposition"/>
    <property type="evidence" value="ECO:0007669"/>
    <property type="project" value="InterPro"/>
</dbReference>
<dbReference type="Proteomes" id="UP000294830">
    <property type="component" value="Unassembled WGS sequence"/>
</dbReference>
<gene>
    <name evidence="3" type="ORF">CLV25_11861</name>
</gene>
<dbReference type="PANTHER" id="PTHR36966">
    <property type="entry name" value="REP-ASSOCIATED TYROSINE TRANSPOSASE"/>
    <property type="match status" value="1"/>
</dbReference>
<comment type="caution">
    <text evidence="3">The sequence shown here is derived from an EMBL/GenBank/DDBJ whole genome shotgun (WGS) entry which is preliminary data.</text>
</comment>
<dbReference type="PANTHER" id="PTHR36966:SF1">
    <property type="entry name" value="REP-ASSOCIATED TYROSINE TRANSPOSASE"/>
    <property type="match status" value="1"/>
</dbReference>
<feature type="compositionally biased region" description="Polar residues" evidence="1">
    <location>
        <begin position="165"/>
        <end position="180"/>
    </location>
</feature>
<dbReference type="Gene3D" id="3.30.70.1290">
    <property type="entry name" value="Transposase IS200-like"/>
    <property type="match status" value="1"/>
</dbReference>
<name>A0A4R2E5C2_9BACT</name>